<comment type="similarity">
    <text evidence="2">Belongs to the HAD-like hydrolase superfamily.</text>
</comment>
<evidence type="ECO:0000256" key="5">
    <source>
        <dbReference type="ARBA" id="ARBA00023277"/>
    </source>
</evidence>
<dbReference type="EMBL" id="AP025226">
    <property type="protein sequence ID" value="BDB97531.1"/>
    <property type="molecule type" value="Genomic_DNA"/>
</dbReference>
<accession>A0AAQ4CP00</accession>
<sequence>MKGAIFDLDGTLANTEEIHKKAWEIALNRLGFETNIDVSTLLGRKTIDIAKILVGEELAETLAKIKTQIYSELIKSHAKSKECANELINYLKSKGISIAVVTSSMRTSALEVLKIINIHPDVLIAGDDVTIGKPDPTPILEAIRKLRVTPTETIGVGDTLYDVVAYYKSGIRKIFVVKSSVPLDEEEVRKYGGQILSSLCELLSYNNVI</sequence>
<keyword evidence="7" id="KW-1185">Reference proteome</keyword>
<evidence type="ECO:0000256" key="4">
    <source>
        <dbReference type="ARBA" id="ARBA00022842"/>
    </source>
</evidence>
<dbReference type="PANTHER" id="PTHR46193:SF18">
    <property type="entry name" value="HEXITOL PHOSPHATASE B"/>
    <property type="match status" value="1"/>
</dbReference>
<gene>
    <name evidence="6" type="ORF">SACC_05480</name>
</gene>
<dbReference type="SFLD" id="SFLDS00003">
    <property type="entry name" value="Haloacid_Dehalogenase"/>
    <property type="match status" value="1"/>
</dbReference>
<dbReference type="KEGG" id="scas:SACC_05480"/>
<dbReference type="NCBIfam" id="TIGR01509">
    <property type="entry name" value="HAD-SF-IA-v3"/>
    <property type="match status" value="1"/>
</dbReference>
<evidence type="ECO:0000313" key="6">
    <source>
        <dbReference type="EMBL" id="BDB97531.1"/>
    </source>
</evidence>
<dbReference type="Gene3D" id="3.40.50.1000">
    <property type="entry name" value="HAD superfamily/HAD-like"/>
    <property type="match status" value="1"/>
</dbReference>
<keyword evidence="4" id="KW-0460">Magnesium</keyword>
<reference evidence="6 7" key="1">
    <citation type="journal article" date="2022" name="Microbiol. Resour. Announc.">
        <title>Complete Genome Sequence of the Hyperthermophilic and Acidophilic Archaeon Saccharolobus caldissimus Strain HS-3T.</title>
        <authorList>
            <person name="Sakai H.D."/>
            <person name="Kurosawa N."/>
        </authorList>
    </citation>
    <scope>NUCLEOTIDE SEQUENCE [LARGE SCALE GENOMIC DNA]</scope>
    <source>
        <strain evidence="6 7">JCM32116</strain>
    </source>
</reference>
<evidence type="ECO:0000256" key="2">
    <source>
        <dbReference type="ARBA" id="ARBA00007958"/>
    </source>
</evidence>
<dbReference type="PRINTS" id="PR00413">
    <property type="entry name" value="HADHALOGNASE"/>
</dbReference>
<keyword evidence="5" id="KW-0119">Carbohydrate metabolism</keyword>
<dbReference type="AlphaFoldDB" id="A0AAQ4CP00"/>
<dbReference type="SFLD" id="SFLDG01129">
    <property type="entry name" value="C1.5:_HAD__Beta-PGM__Phosphata"/>
    <property type="match status" value="1"/>
</dbReference>
<dbReference type="Pfam" id="PF13419">
    <property type="entry name" value="HAD_2"/>
    <property type="match status" value="1"/>
</dbReference>
<organism evidence="6 7">
    <name type="scientific">Saccharolobus caldissimus</name>
    <dbReference type="NCBI Taxonomy" id="1702097"/>
    <lineage>
        <taxon>Archaea</taxon>
        <taxon>Thermoproteota</taxon>
        <taxon>Thermoprotei</taxon>
        <taxon>Sulfolobales</taxon>
        <taxon>Sulfolobaceae</taxon>
        <taxon>Saccharolobus</taxon>
    </lineage>
</organism>
<protein>
    <submittedName>
        <fullName evidence="6">Phosphatase</fullName>
    </submittedName>
</protein>
<dbReference type="GO" id="GO:0046872">
    <property type="term" value="F:metal ion binding"/>
    <property type="evidence" value="ECO:0007669"/>
    <property type="project" value="UniProtKB-KW"/>
</dbReference>
<dbReference type="InterPro" id="IPR036412">
    <property type="entry name" value="HAD-like_sf"/>
</dbReference>
<dbReference type="Proteomes" id="UP001319921">
    <property type="component" value="Chromosome"/>
</dbReference>
<dbReference type="InterPro" id="IPR023214">
    <property type="entry name" value="HAD_sf"/>
</dbReference>
<dbReference type="Gene3D" id="1.10.150.240">
    <property type="entry name" value="Putative phosphatase, domain 2"/>
    <property type="match status" value="1"/>
</dbReference>
<evidence type="ECO:0000256" key="1">
    <source>
        <dbReference type="ARBA" id="ARBA00001946"/>
    </source>
</evidence>
<dbReference type="SUPFAM" id="SSF56784">
    <property type="entry name" value="HAD-like"/>
    <property type="match status" value="1"/>
</dbReference>
<dbReference type="InterPro" id="IPR023198">
    <property type="entry name" value="PGP-like_dom2"/>
</dbReference>
<evidence type="ECO:0000256" key="3">
    <source>
        <dbReference type="ARBA" id="ARBA00022723"/>
    </source>
</evidence>
<keyword evidence="3" id="KW-0479">Metal-binding</keyword>
<proteinExistence type="inferred from homology"/>
<dbReference type="NCBIfam" id="TIGR01549">
    <property type="entry name" value="HAD-SF-IA-v1"/>
    <property type="match status" value="1"/>
</dbReference>
<comment type="cofactor">
    <cofactor evidence="1">
        <name>Mg(2+)</name>
        <dbReference type="ChEBI" id="CHEBI:18420"/>
    </cofactor>
</comment>
<evidence type="ECO:0000313" key="7">
    <source>
        <dbReference type="Proteomes" id="UP001319921"/>
    </source>
</evidence>
<name>A0AAQ4CP00_9CREN</name>
<dbReference type="InterPro" id="IPR006439">
    <property type="entry name" value="HAD-SF_hydro_IA"/>
</dbReference>
<dbReference type="RefSeq" id="WP_229571520.1">
    <property type="nucleotide sequence ID" value="NZ_AP025226.1"/>
</dbReference>
<dbReference type="PANTHER" id="PTHR46193">
    <property type="entry name" value="6-PHOSPHOGLUCONATE PHOSPHATASE"/>
    <property type="match status" value="1"/>
</dbReference>
<dbReference type="InterPro" id="IPR051600">
    <property type="entry name" value="Beta-PGM-like"/>
</dbReference>
<dbReference type="GeneID" id="68865278"/>
<dbReference type="InterPro" id="IPR041492">
    <property type="entry name" value="HAD_2"/>
</dbReference>
<dbReference type="GO" id="GO:0003824">
    <property type="term" value="F:catalytic activity"/>
    <property type="evidence" value="ECO:0007669"/>
    <property type="project" value="UniProtKB-ARBA"/>
</dbReference>